<protein>
    <recommendedName>
        <fullName evidence="7">Transcription factor domain-containing protein</fullName>
    </recommendedName>
</protein>
<feature type="region of interest" description="Disordered" evidence="4">
    <location>
        <begin position="40"/>
        <end position="59"/>
    </location>
</feature>
<evidence type="ECO:0000256" key="1">
    <source>
        <dbReference type="ARBA" id="ARBA00023015"/>
    </source>
</evidence>
<dbReference type="PANTHER" id="PTHR47840:SF1">
    <property type="entry name" value="ZN(II)2CYS6 TRANSCRIPTION FACTOR (EUROFUNG)"/>
    <property type="match status" value="1"/>
</dbReference>
<organism evidence="5 6">
    <name type="scientific">Oculimacula yallundae</name>
    <dbReference type="NCBI Taxonomy" id="86028"/>
    <lineage>
        <taxon>Eukaryota</taxon>
        <taxon>Fungi</taxon>
        <taxon>Dikarya</taxon>
        <taxon>Ascomycota</taxon>
        <taxon>Pezizomycotina</taxon>
        <taxon>Leotiomycetes</taxon>
        <taxon>Helotiales</taxon>
        <taxon>Ploettnerulaceae</taxon>
        <taxon>Oculimacula</taxon>
    </lineage>
</organism>
<dbReference type="CDD" id="cd12148">
    <property type="entry name" value="fungal_TF_MHR"/>
    <property type="match status" value="1"/>
</dbReference>
<name>A0ABR4CEW7_9HELO</name>
<evidence type="ECO:0000256" key="2">
    <source>
        <dbReference type="ARBA" id="ARBA00023163"/>
    </source>
</evidence>
<keyword evidence="2" id="KW-0804">Transcription</keyword>
<evidence type="ECO:0000313" key="6">
    <source>
        <dbReference type="Proteomes" id="UP001595075"/>
    </source>
</evidence>
<comment type="caution">
    <text evidence="5">The sequence shown here is derived from an EMBL/GenBank/DDBJ whole genome shotgun (WGS) entry which is preliminary data.</text>
</comment>
<keyword evidence="1" id="KW-0805">Transcription regulation</keyword>
<keyword evidence="3" id="KW-0539">Nucleus</keyword>
<accession>A0ABR4CEW7</accession>
<sequence>MIQTKVPVHISGPISAVTDREDVPLEERVAQLEARLISQAAQSGPAVTSRHFNDRPATPDTIDALEALSSNTIESTHEPEKSFSSHQTATDLRTDEPVGSIFNNAIWAEKLSKAVPAGHQSRGLDKPVTTGCHRRDSKVCDELCKDLPPPRLVAAIVSATSSWWSEWRAVGSWLKNTLMQNNLHSLQEAISWTLASDDPPVAALGTLLLATCFQQLDSRAHESIIQQLPRSPGEIFHNYFDRIHRLILNDTTYLSSEAGVELLMTIAKTYMNLGLLKNGWIMQHRAIAHAQLLGFHRPHHKGRETESQMISRNDTWFTICEQDLYTSLLLGLPYAAKWQTIESRIRGEEGTLEFFRYQMIRLSARILDRNQMGLETSICQAQNIESDMASAAANMSPEFWNAAIAFQTGAIDAEAYTGYLAGQFWFFQAKVLLHQPLMTQSIEDHQLLYYRDACLAACRETLRLYHLMRSDSISAFDMTKLIDFQAFVCSAILLLGILGYGSSKSPPSPLMVENENDLEFVELTLRILRQASATSNNTMASQAVQGLNALTMLVRYSTGRDKSGLCTVPKEDSIPYINITVPGSGVITIIPGKLIASNSCTTQEPATVLMPPTFHLNDSASYISTAQIFPAENLEQDPTSATALDIDISMMDMDWFNTFGKGQDNDWAWLAEINANGMV</sequence>
<dbReference type="Proteomes" id="UP001595075">
    <property type="component" value="Unassembled WGS sequence"/>
</dbReference>
<dbReference type="PANTHER" id="PTHR47840">
    <property type="entry name" value="ZN(II)2CYS6 TRANSCRIPTION FACTOR (EUROFUNG)-RELATED"/>
    <property type="match status" value="1"/>
</dbReference>
<keyword evidence="6" id="KW-1185">Reference proteome</keyword>
<evidence type="ECO:0000256" key="3">
    <source>
        <dbReference type="ARBA" id="ARBA00023242"/>
    </source>
</evidence>
<evidence type="ECO:0000313" key="5">
    <source>
        <dbReference type="EMBL" id="KAL2068458.1"/>
    </source>
</evidence>
<dbReference type="EMBL" id="JAZHXI010000009">
    <property type="protein sequence ID" value="KAL2068458.1"/>
    <property type="molecule type" value="Genomic_DNA"/>
</dbReference>
<proteinExistence type="predicted"/>
<evidence type="ECO:0000256" key="4">
    <source>
        <dbReference type="SAM" id="MobiDB-lite"/>
    </source>
</evidence>
<feature type="region of interest" description="Disordered" evidence="4">
    <location>
        <begin position="73"/>
        <end position="95"/>
    </location>
</feature>
<gene>
    <name evidence="5" type="ORF">VTL71DRAFT_16556</name>
</gene>
<evidence type="ECO:0008006" key="7">
    <source>
        <dbReference type="Google" id="ProtNLM"/>
    </source>
</evidence>
<reference evidence="5 6" key="1">
    <citation type="journal article" date="2024" name="Commun. Biol.">
        <title>Comparative genomic analysis of thermophilic fungi reveals convergent evolutionary adaptations and gene losses.</title>
        <authorList>
            <person name="Steindorff A.S."/>
            <person name="Aguilar-Pontes M.V."/>
            <person name="Robinson A.J."/>
            <person name="Andreopoulos B."/>
            <person name="LaButti K."/>
            <person name="Kuo A."/>
            <person name="Mondo S."/>
            <person name="Riley R."/>
            <person name="Otillar R."/>
            <person name="Haridas S."/>
            <person name="Lipzen A."/>
            <person name="Grimwood J."/>
            <person name="Schmutz J."/>
            <person name="Clum A."/>
            <person name="Reid I.D."/>
            <person name="Moisan M.C."/>
            <person name="Butler G."/>
            <person name="Nguyen T.T.M."/>
            <person name="Dewar K."/>
            <person name="Conant G."/>
            <person name="Drula E."/>
            <person name="Henrissat B."/>
            <person name="Hansel C."/>
            <person name="Singer S."/>
            <person name="Hutchinson M.I."/>
            <person name="de Vries R.P."/>
            <person name="Natvig D.O."/>
            <person name="Powell A.J."/>
            <person name="Tsang A."/>
            <person name="Grigoriev I.V."/>
        </authorList>
    </citation>
    <scope>NUCLEOTIDE SEQUENCE [LARGE SCALE GENOMIC DNA]</scope>
    <source>
        <strain evidence="5 6">CBS 494.80</strain>
    </source>
</reference>